<dbReference type="PROSITE" id="PS51455">
    <property type="entry name" value="PIPK"/>
    <property type="match status" value="1"/>
</dbReference>
<evidence type="ECO:0000256" key="6">
    <source>
        <dbReference type="ARBA" id="ARBA00023464"/>
    </source>
</evidence>
<dbReference type="Pfam" id="PF00118">
    <property type="entry name" value="Cpn60_TCP1"/>
    <property type="match status" value="1"/>
</dbReference>
<evidence type="ECO:0000313" key="11">
    <source>
        <dbReference type="EMBL" id="KAG8076278.1"/>
    </source>
</evidence>
<evidence type="ECO:0000256" key="3">
    <source>
        <dbReference type="ARBA" id="ARBA00022741"/>
    </source>
</evidence>
<proteinExistence type="predicted"/>
<dbReference type="FunFam" id="3.30.810.10:FF:000001">
    <property type="entry name" value="1-phosphatidylinositol 3-phosphate 5-kinase FAB1"/>
    <property type="match status" value="1"/>
</dbReference>
<dbReference type="Proteomes" id="UP000729402">
    <property type="component" value="Unassembled WGS sequence"/>
</dbReference>
<dbReference type="Pfam" id="PF01504">
    <property type="entry name" value="PIP5K"/>
    <property type="match status" value="2"/>
</dbReference>
<dbReference type="CDD" id="cd17300">
    <property type="entry name" value="PIPKc_PIKfyve"/>
    <property type="match status" value="1"/>
</dbReference>
<dbReference type="PANTHER" id="PTHR45748">
    <property type="entry name" value="1-PHOSPHATIDYLINOSITOL 3-PHOSPHATE 5-KINASE-RELATED"/>
    <property type="match status" value="1"/>
</dbReference>
<comment type="caution">
    <text evidence="11">The sequence shown here is derived from an EMBL/GenBank/DDBJ whole genome shotgun (WGS) entry which is preliminary data.</text>
</comment>
<dbReference type="GO" id="GO:0010008">
    <property type="term" value="C:endosome membrane"/>
    <property type="evidence" value="ECO:0007669"/>
    <property type="project" value="TreeGrafter"/>
</dbReference>
<dbReference type="GO" id="GO:0046854">
    <property type="term" value="P:phosphatidylinositol phosphate biosynthetic process"/>
    <property type="evidence" value="ECO:0007669"/>
    <property type="project" value="TreeGrafter"/>
</dbReference>
<dbReference type="EMBL" id="JAAALK010000283">
    <property type="protein sequence ID" value="KAG8076278.1"/>
    <property type="molecule type" value="Genomic_DNA"/>
</dbReference>
<evidence type="ECO:0000256" key="1">
    <source>
        <dbReference type="ARBA" id="ARBA00012009"/>
    </source>
</evidence>
<keyword evidence="12" id="KW-1185">Reference proteome</keyword>
<dbReference type="InterPro" id="IPR002423">
    <property type="entry name" value="Cpn60/GroEL/TCP-1"/>
</dbReference>
<evidence type="ECO:0000313" key="12">
    <source>
        <dbReference type="Proteomes" id="UP000729402"/>
    </source>
</evidence>
<evidence type="ECO:0000256" key="9">
    <source>
        <dbReference type="SAM" id="MobiDB-lite"/>
    </source>
</evidence>
<dbReference type="InterPro" id="IPR044769">
    <property type="entry name" value="PIKfyve_PIPKc"/>
</dbReference>
<keyword evidence="4 8" id="KW-0418">Kinase</keyword>
<dbReference type="FunFam" id="3.30.800.10:FF:000010">
    <property type="entry name" value="Putative 1-phosphatidylinositol-3-phosphate 5-kinase FAB1C"/>
    <property type="match status" value="1"/>
</dbReference>
<feature type="compositionally biased region" description="Basic and acidic residues" evidence="9">
    <location>
        <begin position="1"/>
        <end position="11"/>
    </location>
</feature>
<gene>
    <name evidence="11" type="ORF">GUJ93_ZPchr0006g44538</name>
</gene>
<evidence type="ECO:0000256" key="5">
    <source>
        <dbReference type="ARBA" id="ARBA00022840"/>
    </source>
</evidence>
<evidence type="ECO:0000256" key="8">
    <source>
        <dbReference type="PROSITE-ProRule" id="PRU00781"/>
    </source>
</evidence>
<dbReference type="OrthoDB" id="158357at2759"/>
<dbReference type="SMART" id="SM00330">
    <property type="entry name" value="PIPKc"/>
    <property type="match status" value="1"/>
</dbReference>
<evidence type="ECO:0000259" key="10">
    <source>
        <dbReference type="PROSITE" id="PS51455"/>
    </source>
</evidence>
<protein>
    <recommendedName>
        <fullName evidence="1">1-phosphatidylinositol-3-phosphate 5-kinase</fullName>
        <ecNumber evidence="1">2.7.1.150</ecNumber>
    </recommendedName>
    <alternativeName>
        <fullName evidence="7">Phosphatidylinositol 3-phosphate 5-kinase type III</fullName>
    </alternativeName>
</protein>
<keyword evidence="3 8" id="KW-0547">Nucleotide-binding</keyword>
<dbReference type="FunFam" id="3.50.7.10:FF:000007">
    <property type="entry name" value="1-phosphatidylinositol 3-phosphate 5-kinase isoform X1"/>
    <property type="match status" value="1"/>
</dbReference>
<keyword evidence="5 8" id="KW-0067">ATP-binding</keyword>
<accession>A0A8J5W3L8</accession>
<name>A0A8J5W3L8_ZIZPA</name>
<evidence type="ECO:0000256" key="7">
    <source>
        <dbReference type="ARBA" id="ARBA00077223"/>
    </source>
</evidence>
<feature type="region of interest" description="Disordered" evidence="9">
    <location>
        <begin position="1"/>
        <end position="163"/>
    </location>
</feature>
<reference evidence="11" key="2">
    <citation type="submission" date="2021-02" db="EMBL/GenBank/DDBJ databases">
        <authorList>
            <person name="Kimball J.A."/>
            <person name="Haas M.W."/>
            <person name="Macchietto M."/>
            <person name="Kono T."/>
            <person name="Duquette J."/>
            <person name="Shao M."/>
        </authorList>
    </citation>
    <scope>NUCLEOTIDE SEQUENCE</scope>
    <source>
        <tissue evidence="11">Fresh leaf tissue</tissue>
    </source>
</reference>
<feature type="compositionally biased region" description="Low complexity" evidence="9">
    <location>
        <begin position="88"/>
        <end position="102"/>
    </location>
</feature>
<dbReference type="EC" id="2.7.1.150" evidence="1"/>
<dbReference type="GO" id="GO:0005524">
    <property type="term" value="F:ATP binding"/>
    <property type="evidence" value="ECO:0007669"/>
    <property type="project" value="UniProtKB-UniRule"/>
</dbReference>
<evidence type="ECO:0000256" key="2">
    <source>
        <dbReference type="ARBA" id="ARBA00022679"/>
    </source>
</evidence>
<comment type="subunit">
    <text evidence="6">Component of the PI(3,5)P2 regulatory complex at least composed of ATG18, SAC/FIG4, FAB1 and VAC14.</text>
</comment>
<keyword evidence="2 8" id="KW-0808">Transferase</keyword>
<dbReference type="InterPro" id="IPR002498">
    <property type="entry name" value="PInositol-4-P-4/5-kinase_core"/>
</dbReference>
<dbReference type="CDD" id="cd03334">
    <property type="entry name" value="Fab1_TCP"/>
    <property type="match status" value="1"/>
</dbReference>
<dbReference type="PANTHER" id="PTHR45748:SF1">
    <property type="entry name" value="1-PHOSPHATIDYLINOSITOL-3-PHOSPHATE 5-KINASE"/>
    <property type="match status" value="1"/>
</dbReference>
<sequence>MADCGGERCDLGVRPINGGRGAAMEQRGDCTDGLSVSPPERVPTPSSSRYPGWRRFSSPGPLRCSTRSVGCEDGDDSDRYFSPHSEFSQDTSDTDSMSTSISRMYTFRLGTSSPLDSPVKRLGPGDTSPPSTSRPRSSQYSPIYPLNSGHGSDDVDYSSFVDSPVCDDERQNNASTPIDFESNGLIWYPPPPQDEGDDFENGFFEYDDDDDDDDNCNDIGDGNTFAYGNHDHGGEDDLLGIKGKHNTAHKEFLRNALHGHFRALVSQLLQGHGVDPVDGWSDIVASLAWQAATFVRPDTSRGGSMDPTDYVKVKCVASGNPNDSTFVKGVVCSKNVKHKRMVSKHENPRLLLLGGSLEHQKASNKLASINSILEQEKEYLKNAVAKIEAQRPHVLLVEKSVPLYAQQLLAKDISLVLNVKRSLLERISRCTGAQIASSIEDVTSARLGQCQTFWIERVSESSSPKNANKKSAKTLMFFDGCPRRLGCTILLRGTSYEELRKVKLALQFALFAAYHLSLETSYLADEGATLPKIPSDLSVLPLEKHVDDENYSPSYNPQDFNDFQIIGDRTSENGCDMPVNYLDDSVKLASADKSILGAYSPRASLDNCCIPPPDITVQASKSSPTRVRKRTPIGLHVGHSVRRVECDLDNGWHNISDEEHAGLVTRDHNESHIEYFPTSETPQSILVSLSIGCPQRAVVCKQSQLFRITFYGNFDKPLGRYFREDLFNQISCCESCKEPAESHVRCYTHRQGSLSISVRNLASVRLPGENDGKIWMWHRCLRCKPKEGIPPATQRVVMSDAARGLSFGKFLELSFSNHTTANRIAHCGHSLQRDCLRFYGYGSMVAVFRYSPVDILSVNLPPSVLDFAYSTAQDWIIKDAADVANRKEYFYKEILDKLDSIENTVSAQNMSMKTGLYKHVVDLKDLIKIEWKKYNVLSGFARIEDLHTVEPTVDILELNRLRRELVLDAHIWDRRLYMMHSLTKENCHSPTEAQCLDKLPENLVEKSKAEILGKEGNMENSLEHAQSSSLTVVTNTVEPSFSREQTDTTVTHFGLKTNITGEVPLQSVESTSNGVLTDEHVVEKTLERSQTSASNLSDRIDLAWIGSSQSANDPSKCSMEALPVMPTALVDDPSYQKVIMPIRINSFDSAINFKNRLLPIDISNGSIRRAYSQRPPRALERTGRALSPTFKNELSLPDVMHGEGRLLLCQNAADVVVPIYDDEPSSMIAHAMTVPDYHRFLSPLLDQHNELSRCNTGHCVDQDSSSRSSIDVSVWSYGSDQPQTKTGNDSKDIHLTVSFEDEDSFSLDKAKFSVTCYFAKQFDAIRRKCCPDELDYIRSLSRCKRWSAQGGKSNVYFAKTLDDRFVIKQVVRTELDSFEDYAAEYFKYLTESVSSGSPTCLAKVLGLYQVAARNLRDGKELKMDVMVMENIFYKRKISRIYDLKGSLRSRYNPDTSGNNKVLLDLNLLETLHIKPIFLGSKAKRRLERAVWNDTSFLASVGVMDYSLLVGIDEESKELVMGIIDYLRQYTWDKQLETWVKASGILGGSKDVLPTIISPDQYKKRFRKAMSKYFLTVPDQWSS</sequence>
<organism evidence="11 12">
    <name type="scientific">Zizania palustris</name>
    <name type="common">Northern wild rice</name>
    <dbReference type="NCBI Taxonomy" id="103762"/>
    <lineage>
        <taxon>Eukaryota</taxon>
        <taxon>Viridiplantae</taxon>
        <taxon>Streptophyta</taxon>
        <taxon>Embryophyta</taxon>
        <taxon>Tracheophyta</taxon>
        <taxon>Spermatophyta</taxon>
        <taxon>Magnoliopsida</taxon>
        <taxon>Liliopsida</taxon>
        <taxon>Poales</taxon>
        <taxon>Poaceae</taxon>
        <taxon>BOP clade</taxon>
        <taxon>Oryzoideae</taxon>
        <taxon>Oryzeae</taxon>
        <taxon>Zizaniinae</taxon>
        <taxon>Zizania</taxon>
    </lineage>
</organism>
<evidence type="ECO:0000256" key="4">
    <source>
        <dbReference type="ARBA" id="ARBA00022777"/>
    </source>
</evidence>
<dbReference type="GO" id="GO:0000285">
    <property type="term" value="F:1-phosphatidylinositol-3-phosphate 5-kinase activity"/>
    <property type="evidence" value="ECO:0007669"/>
    <property type="project" value="UniProtKB-EC"/>
</dbReference>
<reference evidence="11" key="1">
    <citation type="journal article" date="2021" name="bioRxiv">
        <title>Whole Genome Assembly and Annotation of Northern Wild Rice, Zizania palustris L., Supports a Whole Genome Duplication in the Zizania Genus.</title>
        <authorList>
            <person name="Haas M."/>
            <person name="Kono T."/>
            <person name="Macchietto M."/>
            <person name="Millas R."/>
            <person name="McGilp L."/>
            <person name="Shao M."/>
            <person name="Duquette J."/>
            <person name="Hirsch C.N."/>
            <person name="Kimball J."/>
        </authorList>
    </citation>
    <scope>NUCLEOTIDE SEQUENCE</scope>
    <source>
        <tissue evidence="11">Fresh leaf tissue</tissue>
    </source>
</reference>
<feature type="domain" description="PIPK" evidence="10">
    <location>
        <begin position="1248"/>
        <end position="1573"/>
    </location>
</feature>
<feature type="compositionally biased region" description="Low complexity" evidence="9">
    <location>
        <begin position="128"/>
        <end position="138"/>
    </location>
</feature>